<comment type="caution">
    <text evidence="2">The sequence shown here is derived from an EMBL/GenBank/DDBJ whole genome shotgun (WGS) entry which is preliminary data.</text>
</comment>
<dbReference type="PANTHER" id="PTHR47765">
    <property type="entry name" value="3'-5' EXONUCLEASE DOMAIN-CONTAINING PROTEIN"/>
    <property type="match status" value="1"/>
</dbReference>
<proteinExistence type="predicted"/>
<keyword evidence="3" id="KW-1185">Reference proteome</keyword>
<evidence type="ECO:0000259" key="1">
    <source>
        <dbReference type="SMART" id="SM00474"/>
    </source>
</evidence>
<dbReference type="Pfam" id="PF01612">
    <property type="entry name" value="DNA_pol_A_exo1"/>
    <property type="match status" value="1"/>
</dbReference>
<dbReference type="SUPFAM" id="SSF53098">
    <property type="entry name" value="Ribonuclease H-like"/>
    <property type="match status" value="1"/>
</dbReference>
<dbReference type="EMBL" id="CAUYUJ010018615">
    <property type="protein sequence ID" value="CAK0885009.1"/>
    <property type="molecule type" value="Genomic_DNA"/>
</dbReference>
<dbReference type="InterPro" id="IPR002562">
    <property type="entry name" value="3'-5'_exonuclease_dom"/>
</dbReference>
<dbReference type="InterPro" id="IPR012337">
    <property type="entry name" value="RNaseH-like_sf"/>
</dbReference>
<dbReference type="Proteomes" id="UP001189429">
    <property type="component" value="Unassembled WGS sequence"/>
</dbReference>
<dbReference type="InterPro" id="IPR052408">
    <property type="entry name" value="Exonuclease_MUT-7-like"/>
</dbReference>
<dbReference type="Gene3D" id="3.30.420.10">
    <property type="entry name" value="Ribonuclease H-like superfamily/Ribonuclease H"/>
    <property type="match status" value="1"/>
</dbReference>
<reference evidence="2" key="1">
    <citation type="submission" date="2023-10" db="EMBL/GenBank/DDBJ databases">
        <authorList>
            <person name="Chen Y."/>
            <person name="Shah S."/>
            <person name="Dougan E. K."/>
            <person name="Thang M."/>
            <person name="Chan C."/>
        </authorList>
    </citation>
    <scope>NUCLEOTIDE SEQUENCE [LARGE SCALE GENOMIC DNA]</scope>
</reference>
<sequence length="574" mass="60479">MTYLRQPSVGLPGLAPGQILEVAKPIYGPHDYPALRWQRMCRYQTEKQAVKTSRYPTWCDCKEFKTPEKAAGDDWTMAEATCLACYLAVLHLGGKAVHLQSESMKTVLGAGSPLPEPFTESVRALKLDRAASAAARIRCGALLQLAARGIRTDGHAVLEVLPKTGPEPAPDQALVVDVCQAALRGRLCPRLALRTAGRFGADAAARRAVGACAAESLSAAAASGDRVRLCGTLELLAAADALCGDAVAERLPSVLEAVVAPPADAAVIDLVCRAAPGLLATVLRMLADNGQHRLARKVIAPAGKASVAPRRLPTLEDAPEGAAGEQPLALPAGVAVHLVADPRSLAAVRRRCREEAVVAVDAEWLPDRHLRQEGGNGGGRAKWRVQLLQLAWPEEVHLVDLPALDAAAADVEGLLADLLGPEGGPLLLGFGLQGDMQRVADSHPEQACGLGPWRGIELSRLQSSARAGGDGLGRLCERVLGRRLDKEMQCSDWASRPLEMAQLRYAALDAWVLLPLLRALLGRSEVAGGAGTRTVQDLEVGAAAGASLTELRIDHAVVEEPPAACAACWSASEL</sequence>
<gene>
    <name evidence="2" type="ORF">PCOR1329_LOCUS66744</name>
</gene>
<feature type="domain" description="3'-5' exonuclease" evidence="1">
    <location>
        <begin position="336"/>
        <end position="525"/>
    </location>
</feature>
<protein>
    <recommendedName>
        <fullName evidence="1">3'-5' exonuclease domain-containing protein</fullName>
    </recommendedName>
</protein>
<dbReference type="SMART" id="SM00474">
    <property type="entry name" value="35EXOc"/>
    <property type="match status" value="1"/>
</dbReference>
<organism evidence="2 3">
    <name type="scientific">Prorocentrum cordatum</name>
    <dbReference type="NCBI Taxonomy" id="2364126"/>
    <lineage>
        <taxon>Eukaryota</taxon>
        <taxon>Sar</taxon>
        <taxon>Alveolata</taxon>
        <taxon>Dinophyceae</taxon>
        <taxon>Prorocentrales</taxon>
        <taxon>Prorocentraceae</taxon>
        <taxon>Prorocentrum</taxon>
    </lineage>
</organism>
<name>A0ABN9WIM9_9DINO</name>
<dbReference type="PANTHER" id="PTHR47765:SF2">
    <property type="entry name" value="EXONUCLEASE MUT-7 HOMOLOG"/>
    <property type="match status" value="1"/>
</dbReference>
<accession>A0ABN9WIM9</accession>
<evidence type="ECO:0000313" key="2">
    <source>
        <dbReference type="EMBL" id="CAK0885009.1"/>
    </source>
</evidence>
<evidence type="ECO:0000313" key="3">
    <source>
        <dbReference type="Proteomes" id="UP001189429"/>
    </source>
</evidence>
<dbReference type="InterPro" id="IPR036397">
    <property type="entry name" value="RNaseH_sf"/>
</dbReference>